<dbReference type="RefSeq" id="WP_253777596.1">
    <property type="nucleotide sequence ID" value="NZ_BAAAVE010000002.1"/>
</dbReference>
<dbReference type="Proteomes" id="UP001320766">
    <property type="component" value="Unassembled WGS sequence"/>
</dbReference>
<comment type="caution">
    <text evidence="1">The sequence shown here is derived from an EMBL/GenBank/DDBJ whole genome shotgun (WGS) entry which is preliminary data.</text>
</comment>
<sequence>MKPIGYWLNRADQALTRHMNGMLAEFGLTRLAWQVLNVVQDGSRVTEIADAVRGGSWVAGRPGAAVRDAPDVADAEVVSVLAANADAAALAAAIDAVLADGWAARPAPGRLALTPEGARRLERVAERVGAFRELSMSGISLDEYRTAVSVLERMTANLEPAPDPRLAP</sequence>
<evidence type="ECO:0000313" key="2">
    <source>
        <dbReference type="Proteomes" id="UP001320766"/>
    </source>
</evidence>
<dbReference type="InterPro" id="IPR036390">
    <property type="entry name" value="WH_DNA-bd_sf"/>
</dbReference>
<accession>A0ABT1KCS0</accession>
<name>A0ABT1KCS0_9ACTN</name>
<reference evidence="1 2" key="1">
    <citation type="submission" date="2022-06" db="EMBL/GenBank/DDBJ databases">
        <title>Sequencing the genomes of 1000 actinobacteria strains.</title>
        <authorList>
            <person name="Klenk H.-P."/>
        </authorList>
    </citation>
    <scope>NUCLEOTIDE SEQUENCE [LARGE SCALE GENOMIC DNA]</scope>
    <source>
        <strain evidence="1 2">DSM 44170</strain>
    </source>
</reference>
<protein>
    <recommendedName>
        <fullName evidence="3">MarR family transcriptional regulator</fullName>
    </recommendedName>
</protein>
<organism evidence="1 2">
    <name type="scientific">Nonomuraea roseoviolacea subsp. carminata</name>
    <dbReference type="NCBI Taxonomy" id="160689"/>
    <lineage>
        <taxon>Bacteria</taxon>
        <taxon>Bacillati</taxon>
        <taxon>Actinomycetota</taxon>
        <taxon>Actinomycetes</taxon>
        <taxon>Streptosporangiales</taxon>
        <taxon>Streptosporangiaceae</taxon>
        <taxon>Nonomuraea</taxon>
    </lineage>
</organism>
<dbReference type="SUPFAM" id="SSF46785">
    <property type="entry name" value="Winged helix' DNA-binding domain"/>
    <property type="match status" value="2"/>
</dbReference>
<gene>
    <name evidence="1" type="ORF">HD595_007489</name>
</gene>
<evidence type="ECO:0008006" key="3">
    <source>
        <dbReference type="Google" id="ProtNLM"/>
    </source>
</evidence>
<dbReference type="Gene3D" id="1.10.10.10">
    <property type="entry name" value="Winged helix-like DNA-binding domain superfamily/Winged helix DNA-binding domain"/>
    <property type="match status" value="1"/>
</dbReference>
<dbReference type="InterPro" id="IPR036388">
    <property type="entry name" value="WH-like_DNA-bd_sf"/>
</dbReference>
<proteinExistence type="predicted"/>
<keyword evidence="2" id="KW-1185">Reference proteome</keyword>
<evidence type="ECO:0000313" key="1">
    <source>
        <dbReference type="EMBL" id="MCP2351367.1"/>
    </source>
</evidence>
<dbReference type="EMBL" id="JAMZEC010000001">
    <property type="protein sequence ID" value="MCP2351367.1"/>
    <property type="molecule type" value="Genomic_DNA"/>
</dbReference>